<accession>A0ABT0PL92</accession>
<name>A0ABT0PL92_9GAMM</name>
<dbReference type="EMBL" id="JAMFLX010000050">
    <property type="protein sequence ID" value="MCL6272154.1"/>
    <property type="molecule type" value="Genomic_DNA"/>
</dbReference>
<proteinExistence type="predicted"/>
<reference evidence="2 3" key="1">
    <citation type="submission" date="2022-05" db="EMBL/GenBank/DDBJ databases">
        <authorList>
            <person name="Park J.-S."/>
        </authorList>
    </citation>
    <scope>NUCLEOTIDE SEQUENCE [LARGE SCALE GENOMIC DNA]</scope>
    <source>
        <strain evidence="2 3">2012CJ34-2</strain>
    </source>
</reference>
<gene>
    <name evidence="2" type="ORF">M3P05_19725</name>
</gene>
<evidence type="ECO:0000256" key="1">
    <source>
        <dbReference type="SAM" id="Phobius"/>
    </source>
</evidence>
<keyword evidence="1" id="KW-0472">Membrane</keyword>
<evidence type="ECO:0000313" key="2">
    <source>
        <dbReference type="EMBL" id="MCL6272154.1"/>
    </source>
</evidence>
<protein>
    <submittedName>
        <fullName evidence="2">Uncharacterized protein</fullName>
    </submittedName>
</protein>
<sequence>MTCFETGLAALLKVELWVKWASIAAPLVTALAIFVAVRQINAAKIENKRAIAHAAYDRYLDLCFENTHFSCGYTTPSDTENDDNLKYRWFVSKMLFAFEQILDVYADDEEWINTIESQLSRHKSHLAHSSTVNGGEWSEQLKSLINKVIDSHESNAIEEVVTEAEAVPA</sequence>
<dbReference type="Proteomes" id="UP001203338">
    <property type="component" value="Unassembled WGS sequence"/>
</dbReference>
<organism evidence="2 3">
    <name type="scientific">Parendozoicomonas callyspongiae</name>
    <dbReference type="NCBI Taxonomy" id="2942213"/>
    <lineage>
        <taxon>Bacteria</taxon>
        <taxon>Pseudomonadati</taxon>
        <taxon>Pseudomonadota</taxon>
        <taxon>Gammaproteobacteria</taxon>
        <taxon>Oceanospirillales</taxon>
        <taxon>Endozoicomonadaceae</taxon>
        <taxon>Parendozoicomonas</taxon>
    </lineage>
</organism>
<keyword evidence="1" id="KW-1133">Transmembrane helix</keyword>
<comment type="caution">
    <text evidence="2">The sequence shown here is derived from an EMBL/GenBank/DDBJ whole genome shotgun (WGS) entry which is preliminary data.</text>
</comment>
<dbReference type="RefSeq" id="WP_249701838.1">
    <property type="nucleotide sequence ID" value="NZ_JAMFLX010000050.1"/>
</dbReference>
<keyword evidence="1" id="KW-0812">Transmembrane</keyword>
<keyword evidence="3" id="KW-1185">Reference proteome</keyword>
<feature type="transmembrane region" description="Helical" evidence="1">
    <location>
        <begin position="20"/>
        <end position="40"/>
    </location>
</feature>
<evidence type="ECO:0000313" key="3">
    <source>
        <dbReference type="Proteomes" id="UP001203338"/>
    </source>
</evidence>